<sequence length="73" mass="8587">MHYTPFKVARSQILKEVYHMHLLDVLAPMENDKGKIERTNHSRQERSRTPIREKSKDISQSKQGDEVPLAEEQ</sequence>
<dbReference type="Proteomes" id="UP000257109">
    <property type="component" value="Unassembled WGS sequence"/>
</dbReference>
<dbReference type="EMBL" id="QJKJ01006953">
    <property type="protein sequence ID" value="RDX84781.1"/>
    <property type="molecule type" value="Genomic_DNA"/>
</dbReference>
<organism evidence="2 3">
    <name type="scientific">Mucuna pruriens</name>
    <name type="common">Velvet bean</name>
    <name type="synonym">Dolichos pruriens</name>
    <dbReference type="NCBI Taxonomy" id="157652"/>
    <lineage>
        <taxon>Eukaryota</taxon>
        <taxon>Viridiplantae</taxon>
        <taxon>Streptophyta</taxon>
        <taxon>Embryophyta</taxon>
        <taxon>Tracheophyta</taxon>
        <taxon>Spermatophyta</taxon>
        <taxon>Magnoliopsida</taxon>
        <taxon>eudicotyledons</taxon>
        <taxon>Gunneridae</taxon>
        <taxon>Pentapetalae</taxon>
        <taxon>rosids</taxon>
        <taxon>fabids</taxon>
        <taxon>Fabales</taxon>
        <taxon>Fabaceae</taxon>
        <taxon>Papilionoideae</taxon>
        <taxon>50 kb inversion clade</taxon>
        <taxon>NPAAA clade</taxon>
        <taxon>indigoferoid/millettioid clade</taxon>
        <taxon>Phaseoleae</taxon>
        <taxon>Mucuna</taxon>
    </lineage>
</organism>
<comment type="caution">
    <text evidence="2">The sequence shown here is derived from an EMBL/GenBank/DDBJ whole genome shotgun (WGS) entry which is preliminary data.</text>
</comment>
<protein>
    <submittedName>
        <fullName evidence="2">Uncharacterized protein</fullName>
    </submittedName>
</protein>
<accession>A0A371G2R4</accession>
<evidence type="ECO:0000313" key="2">
    <source>
        <dbReference type="EMBL" id="RDX84781.1"/>
    </source>
</evidence>
<proteinExistence type="predicted"/>
<evidence type="ECO:0000256" key="1">
    <source>
        <dbReference type="SAM" id="MobiDB-lite"/>
    </source>
</evidence>
<name>A0A371G2R4_MUCPR</name>
<dbReference type="AlphaFoldDB" id="A0A371G2R4"/>
<dbReference type="OrthoDB" id="1740536at2759"/>
<keyword evidence="3" id="KW-1185">Reference proteome</keyword>
<reference evidence="2" key="1">
    <citation type="submission" date="2018-05" db="EMBL/GenBank/DDBJ databases">
        <title>Draft genome of Mucuna pruriens seed.</title>
        <authorList>
            <person name="Nnadi N.E."/>
            <person name="Vos R."/>
            <person name="Hasami M.H."/>
            <person name="Devisetty U.K."/>
            <person name="Aguiy J.C."/>
        </authorList>
    </citation>
    <scope>NUCLEOTIDE SEQUENCE [LARGE SCALE GENOMIC DNA]</scope>
    <source>
        <strain evidence="2">JCA_2017</strain>
    </source>
</reference>
<feature type="non-terminal residue" evidence="2">
    <location>
        <position position="1"/>
    </location>
</feature>
<feature type="region of interest" description="Disordered" evidence="1">
    <location>
        <begin position="29"/>
        <end position="73"/>
    </location>
</feature>
<feature type="compositionally biased region" description="Basic and acidic residues" evidence="1">
    <location>
        <begin position="30"/>
        <end position="65"/>
    </location>
</feature>
<gene>
    <name evidence="2" type="ORF">CR513_34118</name>
</gene>
<evidence type="ECO:0000313" key="3">
    <source>
        <dbReference type="Proteomes" id="UP000257109"/>
    </source>
</evidence>